<name>A0A7I8DBK7_9BACL</name>
<accession>A0A7I8DBK7</accession>
<dbReference type="SMART" id="SM00382">
    <property type="entry name" value="AAA"/>
    <property type="match status" value="1"/>
</dbReference>
<evidence type="ECO:0000256" key="2">
    <source>
        <dbReference type="ARBA" id="ARBA00022840"/>
    </source>
</evidence>
<organism evidence="4 5">
    <name type="scientific">Effusibacillus dendaii</name>
    <dbReference type="NCBI Taxonomy" id="2743772"/>
    <lineage>
        <taxon>Bacteria</taxon>
        <taxon>Bacillati</taxon>
        <taxon>Bacillota</taxon>
        <taxon>Bacilli</taxon>
        <taxon>Bacillales</taxon>
        <taxon>Alicyclobacillaceae</taxon>
        <taxon>Effusibacillus</taxon>
    </lineage>
</organism>
<dbReference type="PANTHER" id="PTHR43158:SF1">
    <property type="entry name" value="ABC TRANSPORTER, ATP-BINDING PROTEIN"/>
    <property type="match status" value="1"/>
</dbReference>
<evidence type="ECO:0000313" key="5">
    <source>
        <dbReference type="Proteomes" id="UP000593802"/>
    </source>
</evidence>
<dbReference type="PROSITE" id="PS50893">
    <property type="entry name" value="ABC_TRANSPORTER_2"/>
    <property type="match status" value="1"/>
</dbReference>
<sequence>MITIDQGSKRFGSIQALDGLSLQVEEGRITGLLGLNGSGKSTTLKVIAGLLHLDQGEIRIDGEPPSISSKQKIAYLPEIDVLYPWMTVSDAVTYMKDFYADWDDQKAARLVEYFQLSPARKIRDLSKGSRAKVKLLLALSRRAKYLLLDEPLSGIDVLAREDLIQALVDDFLEEGQSILITTHEVKEVEPILDDVLFIRAGKIALQGNLEQLKAAKNLSLVEIMKEVFGGVHHV</sequence>
<reference evidence="4 5" key="1">
    <citation type="submission" date="2020-08" db="EMBL/GenBank/DDBJ databases">
        <title>Complete Genome Sequence of Effusibacillus dendaii Strain skT53, Isolated from Farmland soil.</title>
        <authorList>
            <person name="Konishi T."/>
            <person name="Kawasaki H."/>
        </authorList>
    </citation>
    <scope>NUCLEOTIDE SEQUENCE [LARGE SCALE GENOMIC DNA]</scope>
    <source>
        <strain evidence="5">skT53</strain>
    </source>
</reference>
<dbReference type="PANTHER" id="PTHR43158">
    <property type="entry name" value="SKFA PEPTIDE EXPORT ATP-BINDING PROTEIN SKFE"/>
    <property type="match status" value="1"/>
</dbReference>
<dbReference type="KEGG" id="eff:skT53_25580"/>
<feature type="domain" description="ABC transporter" evidence="3">
    <location>
        <begin position="2"/>
        <end position="225"/>
    </location>
</feature>
<dbReference type="GO" id="GO:0005524">
    <property type="term" value="F:ATP binding"/>
    <property type="evidence" value="ECO:0007669"/>
    <property type="project" value="UniProtKB-KW"/>
</dbReference>
<dbReference type="InterPro" id="IPR003439">
    <property type="entry name" value="ABC_transporter-like_ATP-bd"/>
</dbReference>
<dbReference type="Proteomes" id="UP000593802">
    <property type="component" value="Chromosome"/>
</dbReference>
<evidence type="ECO:0000259" key="3">
    <source>
        <dbReference type="PROSITE" id="PS50893"/>
    </source>
</evidence>
<gene>
    <name evidence="4" type="ORF">skT53_25580</name>
</gene>
<evidence type="ECO:0000256" key="1">
    <source>
        <dbReference type="ARBA" id="ARBA00022741"/>
    </source>
</evidence>
<dbReference type="GO" id="GO:0016887">
    <property type="term" value="F:ATP hydrolysis activity"/>
    <property type="evidence" value="ECO:0007669"/>
    <property type="project" value="InterPro"/>
</dbReference>
<evidence type="ECO:0000313" key="4">
    <source>
        <dbReference type="EMBL" id="BCJ87573.1"/>
    </source>
</evidence>
<dbReference type="EMBL" id="AP023366">
    <property type="protein sequence ID" value="BCJ87573.1"/>
    <property type="molecule type" value="Genomic_DNA"/>
</dbReference>
<dbReference type="Gene3D" id="3.40.50.300">
    <property type="entry name" value="P-loop containing nucleotide triphosphate hydrolases"/>
    <property type="match status" value="1"/>
</dbReference>
<keyword evidence="5" id="KW-1185">Reference proteome</keyword>
<dbReference type="AlphaFoldDB" id="A0A7I8DBK7"/>
<keyword evidence="2" id="KW-0067">ATP-binding</keyword>
<dbReference type="CDD" id="cd03230">
    <property type="entry name" value="ABC_DR_subfamily_A"/>
    <property type="match status" value="1"/>
</dbReference>
<keyword evidence="1" id="KW-0547">Nucleotide-binding</keyword>
<dbReference type="Pfam" id="PF00005">
    <property type="entry name" value="ABC_tran"/>
    <property type="match status" value="1"/>
</dbReference>
<proteinExistence type="predicted"/>
<dbReference type="InterPro" id="IPR003593">
    <property type="entry name" value="AAA+_ATPase"/>
</dbReference>
<dbReference type="InterPro" id="IPR027417">
    <property type="entry name" value="P-loop_NTPase"/>
</dbReference>
<dbReference type="SUPFAM" id="SSF52540">
    <property type="entry name" value="P-loop containing nucleoside triphosphate hydrolases"/>
    <property type="match status" value="1"/>
</dbReference>
<protein>
    <submittedName>
        <fullName evidence="4">ABC transporter</fullName>
    </submittedName>
</protein>
<dbReference type="RefSeq" id="WP_200757712.1">
    <property type="nucleotide sequence ID" value="NZ_AP023366.1"/>
</dbReference>